<dbReference type="eggNOG" id="KOG0527">
    <property type="taxonomic scope" value="Eukaryota"/>
</dbReference>
<reference evidence="8" key="1">
    <citation type="journal article" date="2015" name="BMC Genomics">
        <title>Genomic and transcriptomic analysis of the endophytic fungus Pestalotiopsis fici reveals its lifestyle and high potential for synthesis of natural products.</title>
        <authorList>
            <person name="Wang X."/>
            <person name="Zhang X."/>
            <person name="Liu L."/>
            <person name="Xiang M."/>
            <person name="Wang W."/>
            <person name="Sun X."/>
            <person name="Che Y."/>
            <person name="Guo L."/>
            <person name="Liu G."/>
            <person name="Guo L."/>
            <person name="Wang C."/>
            <person name="Yin W.B."/>
            <person name="Stadler M."/>
            <person name="Zhang X."/>
            <person name="Liu X."/>
        </authorList>
    </citation>
    <scope>NUCLEOTIDE SEQUENCE [LARGE SCALE GENOMIC DNA]</scope>
    <source>
        <strain evidence="8">W106-1 / CGMCC3.15140</strain>
    </source>
</reference>
<evidence type="ECO:0000256" key="5">
    <source>
        <dbReference type="SAM" id="MobiDB-lite"/>
    </source>
</evidence>
<dbReference type="Gene3D" id="1.10.30.10">
    <property type="entry name" value="High mobility group box domain"/>
    <property type="match status" value="1"/>
</dbReference>
<dbReference type="EMBL" id="KI912116">
    <property type="protein sequence ID" value="ETS77571.1"/>
    <property type="molecule type" value="Genomic_DNA"/>
</dbReference>
<feature type="region of interest" description="Disordered" evidence="5">
    <location>
        <begin position="430"/>
        <end position="566"/>
    </location>
</feature>
<keyword evidence="3" id="KW-0804">Transcription</keyword>
<evidence type="ECO:0000259" key="6">
    <source>
        <dbReference type="PROSITE" id="PS50118"/>
    </source>
</evidence>
<feature type="region of interest" description="Disordered" evidence="5">
    <location>
        <begin position="260"/>
        <end position="297"/>
    </location>
</feature>
<dbReference type="Pfam" id="PF00505">
    <property type="entry name" value="HMG_box"/>
    <property type="match status" value="1"/>
</dbReference>
<feature type="compositionally biased region" description="Low complexity" evidence="5">
    <location>
        <begin position="712"/>
        <end position="726"/>
    </location>
</feature>
<proteinExistence type="predicted"/>
<dbReference type="PROSITE" id="PS50118">
    <property type="entry name" value="HMG_BOX_2"/>
    <property type="match status" value="1"/>
</dbReference>
<feature type="compositionally biased region" description="Basic and acidic residues" evidence="5">
    <location>
        <begin position="82"/>
        <end position="92"/>
    </location>
</feature>
<dbReference type="SMART" id="SM00398">
    <property type="entry name" value="HMG"/>
    <property type="match status" value="1"/>
</dbReference>
<feature type="DNA-binding region" description="HMG box" evidence="4">
    <location>
        <begin position="199"/>
        <end position="267"/>
    </location>
</feature>
<dbReference type="GO" id="GO:0000122">
    <property type="term" value="P:negative regulation of transcription by RNA polymerase II"/>
    <property type="evidence" value="ECO:0007669"/>
    <property type="project" value="TreeGrafter"/>
</dbReference>
<dbReference type="FunFam" id="1.10.30.10:FF:000041">
    <property type="entry name" value="HMG box family protein"/>
    <property type="match status" value="1"/>
</dbReference>
<dbReference type="GeneID" id="19276458"/>
<evidence type="ECO:0000256" key="2">
    <source>
        <dbReference type="ARBA" id="ARBA00023125"/>
    </source>
</evidence>
<dbReference type="InterPro" id="IPR036910">
    <property type="entry name" value="HMG_box_dom_sf"/>
</dbReference>
<dbReference type="InterPro" id="IPR050140">
    <property type="entry name" value="SRY-related_HMG-box_TF-like"/>
</dbReference>
<dbReference type="PANTHER" id="PTHR10270">
    <property type="entry name" value="SOX TRANSCRIPTION FACTOR"/>
    <property type="match status" value="1"/>
</dbReference>
<dbReference type="AlphaFoldDB" id="W3WXF8"/>
<feature type="compositionally biased region" description="Pro residues" evidence="5">
    <location>
        <begin position="549"/>
        <end position="563"/>
    </location>
</feature>
<dbReference type="STRING" id="1229662.W3WXF8"/>
<evidence type="ECO:0000313" key="8">
    <source>
        <dbReference type="Proteomes" id="UP000030651"/>
    </source>
</evidence>
<dbReference type="PANTHER" id="PTHR10270:SF320">
    <property type="entry name" value="BOX TRANSCRIPTIONAL REGULATOR, PUTATIVE (AFU_ORTHOLOGUE AFUA_4G10820)-RELATED"/>
    <property type="match status" value="1"/>
</dbReference>
<dbReference type="Proteomes" id="UP000030651">
    <property type="component" value="Unassembled WGS sequence"/>
</dbReference>
<evidence type="ECO:0000256" key="1">
    <source>
        <dbReference type="ARBA" id="ARBA00023015"/>
    </source>
</evidence>
<dbReference type="OMA" id="CAGPDVT"/>
<sequence>MTNSAETGDSSEAELDLHNQQQSLSKSSSSTGLESSSSIPSTTPPAAQYTSQDTDQRTGSTLAGITMATDDSSRTLSPQHTESIHPRDDYQHLQHHQSGGTVQREPPRRPTPLITSVTGLAGNEQDSSFDHSASTAFPDSNRSVSRKRSAPNIIDEANKYPRNQELNLYTPESSRSLAFAGGPGDPRELICLCTKAPKVPRPRNAFILYRQHHQASVAAQHPGLANPEISKLIGEKWREQPEEVKDSWKRLAEEEKLRHQRQYPDYRYQPRRGGKNGTSGKPAPGASADDPGRCQKCGGRFIATPRTPSTPFSAAMTPAFAKPMAAGLPPGAHVMSGGYVTLGTMVHNSNARVIETDHPMRRGSNTSMMSVDSHGRRYTQPYLRDIDEDYAIMSPTAPPHKRPRYNNGYIPVSPPLTYMPLPPEPRYIQQRSSTTGSPMSTMGYGPNPMSRVSQHQHQQQHQQSSYHQAHMQPPPRPSVSYAGGVPMQISSSHGTIPGFDESLRLPPLQTQMPDSPSMTSDSGAMVTSTQGPTGLGIMAPHTHQQQQQQPPPLSSGPHPPSPGQRPQWLNRLEMLRAISPPLKNPGGSLLPFEVRGPLIALEGASRAILKEITSVVEKALSVSGECSVKIWDGAESTSLSGSRITGDDASSRSHGESQADFLNFTSPVAKFQVQMLKWHRLSEELVKYITHFPSSDAGQSANGPGGDRDKSSTSSSSAGGSITMSTVNTPGPKHGAHQSVHTLPVAVLSAGYSLKASDRSAAALHIADAYRPDDHWRWVATMWRGIVGPDLTVYIMRCTELEMRVNQVVEFANAGVLVVRIPESAGNETAVVDERLERRLGFEIMEWVRNGQFGRISS</sequence>
<dbReference type="InterPro" id="IPR009071">
    <property type="entry name" value="HMG_box_dom"/>
</dbReference>
<dbReference type="CDD" id="cd01389">
    <property type="entry name" value="HMG-box_ROX1-like"/>
    <property type="match status" value="1"/>
</dbReference>
<dbReference type="SUPFAM" id="SSF47095">
    <property type="entry name" value="HMG-box"/>
    <property type="match status" value="1"/>
</dbReference>
<dbReference type="KEGG" id="pfy:PFICI_11445"/>
<feature type="compositionally biased region" description="Low complexity" evidence="5">
    <location>
        <begin position="453"/>
        <end position="471"/>
    </location>
</feature>
<name>W3WXF8_PESFW</name>
<accession>W3WXF8</accession>
<feature type="compositionally biased region" description="Polar residues" evidence="5">
    <location>
        <begin position="508"/>
        <end position="532"/>
    </location>
</feature>
<dbReference type="HOGENOM" id="CLU_010453_0_1_1"/>
<feature type="compositionally biased region" description="Low complexity" evidence="5">
    <location>
        <begin position="432"/>
        <end position="443"/>
    </location>
</feature>
<dbReference type="OrthoDB" id="6247875at2759"/>
<dbReference type="GO" id="GO:0000978">
    <property type="term" value="F:RNA polymerase II cis-regulatory region sequence-specific DNA binding"/>
    <property type="evidence" value="ECO:0007669"/>
    <property type="project" value="TreeGrafter"/>
</dbReference>
<dbReference type="GO" id="GO:0001228">
    <property type="term" value="F:DNA-binding transcription activator activity, RNA polymerase II-specific"/>
    <property type="evidence" value="ECO:0007669"/>
    <property type="project" value="TreeGrafter"/>
</dbReference>
<feature type="compositionally biased region" description="Polar residues" evidence="5">
    <location>
        <begin position="48"/>
        <end position="63"/>
    </location>
</feature>
<keyword evidence="8" id="KW-1185">Reference proteome</keyword>
<feature type="compositionally biased region" description="Polar residues" evidence="5">
    <location>
        <begin position="113"/>
        <end position="143"/>
    </location>
</feature>
<keyword evidence="2 4" id="KW-0238">DNA-binding</keyword>
<keyword evidence="4" id="KW-0539">Nucleus</keyword>
<evidence type="ECO:0000313" key="7">
    <source>
        <dbReference type="EMBL" id="ETS77571.1"/>
    </source>
</evidence>
<keyword evidence="1" id="KW-0805">Transcription regulation</keyword>
<feature type="domain" description="HMG box" evidence="6">
    <location>
        <begin position="199"/>
        <end position="267"/>
    </location>
</feature>
<feature type="compositionally biased region" description="Low complexity" evidence="5">
    <location>
        <begin position="23"/>
        <end position="45"/>
    </location>
</feature>
<organism evidence="7 8">
    <name type="scientific">Pestalotiopsis fici (strain W106-1 / CGMCC3.15140)</name>
    <dbReference type="NCBI Taxonomy" id="1229662"/>
    <lineage>
        <taxon>Eukaryota</taxon>
        <taxon>Fungi</taxon>
        <taxon>Dikarya</taxon>
        <taxon>Ascomycota</taxon>
        <taxon>Pezizomycotina</taxon>
        <taxon>Sordariomycetes</taxon>
        <taxon>Xylariomycetidae</taxon>
        <taxon>Amphisphaeriales</taxon>
        <taxon>Sporocadaceae</taxon>
        <taxon>Pestalotiopsis</taxon>
    </lineage>
</organism>
<gene>
    <name evidence="7" type="ORF">PFICI_11445</name>
</gene>
<dbReference type="GO" id="GO:0030154">
    <property type="term" value="P:cell differentiation"/>
    <property type="evidence" value="ECO:0007669"/>
    <property type="project" value="TreeGrafter"/>
</dbReference>
<protein>
    <recommendedName>
        <fullName evidence="6">HMG box domain-containing protein</fullName>
    </recommendedName>
</protein>
<evidence type="ECO:0000256" key="3">
    <source>
        <dbReference type="ARBA" id="ARBA00023163"/>
    </source>
</evidence>
<dbReference type="InParanoid" id="W3WXF8"/>
<dbReference type="GO" id="GO:0005634">
    <property type="term" value="C:nucleus"/>
    <property type="evidence" value="ECO:0007669"/>
    <property type="project" value="UniProtKB-UniRule"/>
</dbReference>
<feature type="region of interest" description="Disordered" evidence="5">
    <location>
        <begin position="696"/>
        <end position="738"/>
    </location>
</feature>
<dbReference type="RefSeq" id="XP_007838217.1">
    <property type="nucleotide sequence ID" value="XM_007840026.1"/>
</dbReference>
<evidence type="ECO:0000256" key="4">
    <source>
        <dbReference type="PROSITE-ProRule" id="PRU00267"/>
    </source>
</evidence>
<feature type="region of interest" description="Disordered" evidence="5">
    <location>
        <begin position="1"/>
        <end position="159"/>
    </location>
</feature>